<dbReference type="EMBL" id="CADIKG010000005">
    <property type="protein sequence ID" value="CAB3755878.1"/>
    <property type="molecule type" value="Genomic_DNA"/>
</dbReference>
<dbReference type="GO" id="GO:0003677">
    <property type="term" value="F:DNA binding"/>
    <property type="evidence" value="ECO:0007669"/>
    <property type="project" value="InterPro"/>
</dbReference>
<dbReference type="AlphaFoldDB" id="A0A6J5DPD0"/>
<protein>
    <recommendedName>
        <fullName evidence="3">Tyr recombinase domain-containing protein</fullName>
    </recommendedName>
</protein>
<dbReference type="SUPFAM" id="SSF56349">
    <property type="entry name" value="DNA breaking-rejoining enzymes"/>
    <property type="match status" value="1"/>
</dbReference>
<organism evidence="1 2">
    <name type="scientific">Burkholderia puraquae</name>
    <dbReference type="NCBI Taxonomy" id="1904757"/>
    <lineage>
        <taxon>Bacteria</taxon>
        <taxon>Pseudomonadati</taxon>
        <taxon>Pseudomonadota</taxon>
        <taxon>Betaproteobacteria</taxon>
        <taxon>Burkholderiales</taxon>
        <taxon>Burkholderiaceae</taxon>
        <taxon>Burkholderia</taxon>
        <taxon>Burkholderia cepacia complex</taxon>
    </lineage>
</organism>
<evidence type="ECO:0008006" key="3">
    <source>
        <dbReference type="Google" id="ProtNLM"/>
    </source>
</evidence>
<dbReference type="InterPro" id="IPR011010">
    <property type="entry name" value="DNA_brk_join_enz"/>
</dbReference>
<evidence type="ECO:0000313" key="2">
    <source>
        <dbReference type="Proteomes" id="UP000494135"/>
    </source>
</evidence>
<name>A0A6J5DPD0_9BURK</name>
<dbReference type="Proteomes" id="UP000494135">
    <property type="component" value="Unassembled WGS sequence"/>
</dbReference>
<sequence>MGALINWLPNFSRNVEDALTLYLRTGMRDVEIGAMEGAEITIEPDGLWWTISKAKTKNARHQN</sequence>
<gene>
    <name evidence="1" type="ORF">LMG29660_02706</name>
</gene>
<evidence type="ECO:0000313" key="1">
    <source>
        <dbReference type="EMBL" id="CAB3755878.1"/>
    </source>
</evidence>
<accession>A0A6J5DPD0</accession>
<proteinExistence type="predicted"/>
<reference evidence="1 2" key="1">
    <citation type="submission" date="2020-04" db="EMBL/GenBank/DDBJ databases">
        <authorList>
            <person name="De Canck E."/>
        </authorList>
    </citation>
    <scope>NUCLEOTIDE SEQUENCE [LARGE SCALE GENOMIC DNA]</scope>
    <source>
        <strain evidence="1 2">LMG 29660</strain>
    </source>
</reference>